<evidence type="ECO:0000313" key="2">
    <source>
        <dbReference type="EMBL" id="SNT10529.1"/>
    </source>
</evidence>
<evidence type="ECO:0000259" key="1">
    <source>
        <dbReference type="Pfam" id="PF01052"/>
    </source>
</evidence>
<protein>
    <submittedName>
        <fullName evidence="2">Type III secretion system apparatus protein YscQ/HrcQ</fullName>
    </submittedName>
</protein>
<dbReference type="EMBL" id="FZOT01000014">
    <property type="protein sequence ID" value="SNT10529.1"/>
    <property type="molecule type" value="Genomic_DNA"/>
</dbReference>
<sequence>MTLALPTISADWAALANSLYGRAGFQLADDSVVCWRSSERTWAPAMSAVIGTHGCAGELDLDSTAPLGPELCGPLAHIPAGDLALVAEALCAALLDHLEQLVGSALEVKSVKLNTAAEPPSDSQAASHALEFEWKRPGAIRGIRGRLRGKPEFWKFARAPERAAMPAAPASAMKALKLGFAVRLGCTELSRDDAARIDTGCWIRIASGGTPAVLRLNLAGLTMRLGFGALYDLEKGVAMIDDADGTSDDFLTEEGMNEEDVHADPGFAMNAGPMASFADSFGGGADGASRKDAMAQRLQSAPLRISFDLGSVTFTLEQLCQLQAGYVFNLGRLLAERPVSLKIDGKEIGRGSLLAIGDAIGVCVEVLHHQEDRR</sequence>
<dbReference type="Pfam" id="PF01052">
    <property type="entry name" value="FliMN_C"/>
    <property type="match status" value="1"/>
</dbReference>
<dbReference type="OrthoDB" id="8903804at2"/>
<evidence type="ECO:0000313" key="3">
    <source>
        <dbReference type="Proteomes" id="UP000198284"/>
    </source>
</evidence>
<feature type="domain" description="Flagellar motor switch protein FliN-like C-terminal" evidence="1">
    <location>
        <begin position="296"/>
        <end position="365"/>
    </location>
</feature>
<accession>A0A239JXZ4</accession>
<organism evidence="2 3">
    <name type="scientific">Noviherbaspirillum humi</name>
    <dbReference type="NCBI Taxonomy" id="1688639"/>
    <lineage>
        <taxon>Bacteria</taxon>
        <taxon>Pseudomonadati</taxon>
        <taxon>Pseudomonadota</taxon>
        <taxon>Betaproteobacteria</taxon>
        <taxon>Burkholderiales</taxon>
        <taxon>Oxalobacteraceae</taxon>
        <taxon>Noviherbaspirillum</taxon>
    </lineage>
</organism>
<dbReference type="SUPFAM" id="SSF101801">
    <property type="entry name" value="Surface presentation of antigens (SPOA)"/>
    <property type="match status" value="1"/>
</dbReference>
<name>A0A239JXZ4_9BURK</name>
<keyword evidence="3" id="KW-1185">Reference proteome</keyword>
<gene>
    <name evidence="2" type="ORF">SAMN06265795_11426</name>
</gene>
<dbReference type="InterPro" id="IPR036429">
    <property type="entry name" value="SpoA-like_sf"/>
</dbReference>
<reference evidence="2 3" key="1">
    <citation type="submission" date="2017-06" db="EMBL/GenBank/DDBJ databases">
        <authorList>
            <person name="Kim H.J."/>
            <person name="Triplett B.A."/>
        </authorList>
    </citation>
    <scope>NUCLEOTIDE SEQUENCE [LARGE SCALE GENOMIC DNA]</scope>
    <source>
        <strain evidence="2 3">U15</strain>
    </source>
</reference>
<dbReference type="Gene3D" id="2.30.330.10">
    <property type="entry name" value="SpoA-like"/>
    <property type="match status" value="1"/>
</dbReference>
<dbReference type="AlphaFoldDB" id="A0A239JXZ4"/>
<dbReference type="InterPro" id="IPR001543">
    <property type="entry name" value="FliN-like_C"/>
</dbReference>
<dbReference type="RefSeq" id="WP_089400654.1">
    <property type="nucleotide sequence ID" value="NZ_FZOT01000014.1"/>
</dbReference>
<dbReference type="Proteomes" id="UP000198284">
    <property type="component" value="Unassembled WGS sequence"/>
</dbReference>
<proteinExistence type="predicted"/>